<keyword evidence="1" id="KW-0472">Membrane</keyword>
<accession>A0A317C6K0</accession>
<dbReference type="Proteomes" id="UP000245506">
    <property type="component" value="Unassembled WGS sequence"/>
</dbReference>
<name>A0A317C6K0_9GAMM</name>
<evidence type="ECO:0000256" key="1">
    <source>
        <dbReference type="SAM" id="Phobius"/>
    </source>
</evidence>
<protein>
    <submittedName>
        <fullName evidence="2">Uncharacterized protein</fullName>
    </submittedName>
</protein>
<proteinExistence type="predicted"/>
<comment type="caution">
    <text evidence="2">The sequence shown here is derived from an EMBL/GenBank/DDBJ whole genome shotgun (WGS) entry which is preliminary data.</text>
</comment>
<keyword evidence="3" id="KW-1185">Reference proteome</keyword>
<organism evidence="2 3">
    <name type="scientific">Leucothrix arctica</name>
    <dbReference type="NCBI Taxonomy" id="1481894"/>
    <lineage>
        <taxon>Bacteria</taxon>
        <taxon>Pseudomonadati</taxon>
        <taxon>Pseudomonadota</taxon>
        <taxon>Gammaproteobacteria</taxon>
        <taxon>Thiotrichales</taxon>
        <taxon>Thiotrichaceae</taxon>
        <taxon>Leucothrix</taxon>
    </lineage>
</organism>
<keyword evidence="1" id="KW-0812">Transmembrane</keyword>
<feature type="transmembrane region" description="Helical" evidence="1">
    <location>
        <begin position="43"/>
        <end position="63"/>
    </location>
</feature>
<evidence type="ECO:0000313" key="3">
    <source>
        <dbReference type="Proteomes" id="UP000245506"/>
    </source>
</evidence>
<dbReference type="EMBL" id="QGKL01000042">
    <property type="protein sequence ID" value="PWQ93821.1"/>
    <property type="molecule type" value="Genomic_DNA"/>
</dbReference>
<sequence length="68" mass="7331">MKRMNLRKYLNVAVWIGGSGVTTSALADMHQGGYGMMGMGGYGGIWLPILLIAVIAGFMGWVIGKKRK</sequence>
<reference evidence="2 3" key="1">
    <citation type="submission" date="2018-05" db="EMBL/GenBank/DDBJ databases">
        <title>Leucothrix arctica sp. nov., isolated from Arctic seawater.</title>
        <authorList>
            <person name="Choi A."/>
            <person name="Baek K."/>
        </authorList>
    </citation>
    <scope>NUCLEOTIDE SEQUENCE [LARGE SCALE GENOMIC DNA]</scope>
    <source>
        <strain evidence="2 3">IMCC9719</strain>
    </source>
</reference>
<evidence type="ECO:0000313" key="2">
    <source>
        <dbReference type="EMBL" id="PWQ93821.1"/>
    </source>
</evidence>
<keyword evidence="1" id="KW-1133">Transmembrane helix</keyword>
<dbReference type="RefSeq" id="WP_109826163.1">
    <property type="nucleotide sequence ID" value="NZ_QGKL01000042.1"/>
</dbReference>
<gene>
    <name evidence="2" type="ORF">DKT75_19655</name>
</gene>
<dbReference type="AlphaFoldDB" id="A0A317C6K0"/>